<evidence type="ECO:0000313" key="1">
    <source>
        <dbReference type="EMBL" id="SVA42624.1"/>
    </source>
</evidence>
<dbReference type="EMBL" id="UINC01009506">
    <property type="protein sequence ID" value="SVA42624.1"/>
    <property type="molecule type" value="Genomic_DNA"/>
</dbReference>
<protein>
    <submittedName>
        <fullName evidence="1">Uncharacterized protein</fullName>
    </submittedName>
</protein>
<dbReference type="AlphaFoldDB" id="A0A381VQX5"/>
<gene>
    <name evidence="1" type="ORF">METZ01_LOCUS95478</name>
</gene>
<name>A0A381VQX5_9ZZZZ</name>
<accession>A0A381VQX5</accession>
<proteinExistence type="predicted"/>
<sequence length="108" mass="12416">MPRKKVNKATDPEELFDQFKKITQYQSDLERYKDFRELFLGSDLGKRVFNEILGMGYMANDTTKFNTNGVDPNATLISTGERKLALMIHKLVMVEPPAPPPPTQKTRR</sequence>
<organism evidence="1">
    <name type="scientific">marine metagenome</name>
    <dbReference type="NCBI Taxonomy" id="408172"/>
    <lineage>
        <taxon>unclassified sequences</taxon>
        <taxon>metagenomes</taxon>
        <taxon>ecological metagenomes</taxon>
    </lineage>
</organism>
<reference evidence="1" key="1">
    <citation type="submission" date="2018-05" db="EMBL/GenBank/DDBJ databases">
        <authorList>
            <person name="Lanie J.A."/>
            <person name="Ng W.-L."/>
            <person name="Kazmierczak K.M."/>
            <person name="Andrzejewski T.M."/>
            <person name="Davidsen T.M."/>
            <person name="Wayne K.J."/>
            <person name="Tettelin H."/>
            <person name="Glass J.I."/>
            <person name="Rusch D."/>
            <person name="Podicherti R."/>
            <person name="Tsui H.-C.T."/>
            <person name="Winkler M.E."/>
        </authorList>
    </citation>
    <scope>NUCLEOTIDE SEQUENCE</scope>
</reference>